<keyword evidence="2" id="KW-0489">Methyltransferase</keyword>
<reference evidence="2 3" key="1">
    <citation type="submission" date="2016-09" db="EMBL/GenBank/DDBJ databases">
        <title>Draft genome sequence of the soil isolate, Lysinibacillus fusiformis M5, a potential hypoxanthine producer.</title>
        <authorList>
            <person name="Gallegos-Monterrosa R."/>
            <person name="Maroti G."/>
            <person name="Balint B."/>
            <person name="Kovacs A.T."/>
        </authorList>
    </citation>
    <scope>NUCLEOTIDE SEQUENCE [LARGE SCALE GENOMIC DNA]</scope>
    <source>
        <strain evidence="2 3">M5</strain>
    </source>
</reference>
<dbReference type="AlphaFoldDB" id="A0A1E4R1T2"/>
<dbReference type="SUPFAM" id="SSF53335">
    <property type="entry name" value="S-adenosyl-L-methionine-dependent methyltransferases"/>
    <property type="match status" value="1"/>
</dbReference>
<dbReference type="Pfam" id="PF08242">
    <property type="entry name" value="Methyltransf_12"/>
    <property type="match status" value="1"/>
</dbReference>
<protein>
    <submittedName>
        <fullName evidence="2">Methyltransferase type 12</fullName>
    </submittedName>
</protein>
<dbReference type="GO" id="GO:0032259">
    <property type="term" value="P:methylation"/>
    <property type="evidence" value="ECO:0007669"/>
    <property type="project" value="UniProtKB-KW"/>
</dbReference>
<dbReference type="RefSeq" id="WP_069479716.1">
    <property type="nucleotide sequence ID" value="NZ_KV766182.1"/>
</dbReference>
<sequence length="234" mass="27068">MKNPQHDWHNFNVSNYQNSIRQKIIGYDLIYDMMTDILQSYPTIDNMLIVGAGGGQELSSLGEAFPFSHFTAVETSKIMLQAARKHIEKLEHPLHIEWYEEDLLSVVFDHQFEVASCHLVLHFIEELEQKKALLQKMADSLQDSGILFISSINADMSAVSFQHQLKYWRSSMLQNNLSEEHWLRFEQSFGSSTYPITLELLTDLLQKVGFSKIIPYFKSHMVEALLAIKEEVNK</sequence>
<proteinExistence type="predicted"/>
<dbReference type="Proteomes" id="UP000094784">
    <property type="component" value="Unassembled WGS sequence"/>
</dbReference>
<dbReference type="CDD" id="cd02440">
    <property type="entry name" value="AdoMet_MTases"/>
    <property type="match status" value="1"/>
</dbReference>
<dbReference type="GO" id="GO:0008168">
    <property type="term" value="F:methyltransferase activity"/>
    <property type="evidence" value="ECO:0007669"/>
    <property type="project" value="UniProtKB-KW"/>
</dbReference>
<dbReference type="EMBL" id="MECQ01000001">
    <property type="protein sequence ID" value="ODV54426.1"/>
    <property type="molecule type" value="Genomic_DNA"/>
</dbReference>
<dbReference type="PANTHER" id="PTHR43861">
    <property type="entry name" value="TRANS-ACONITATE 2-METHYLTRANSFERASE-RELATED"/>
    <property type="match status" value="1"/>
</dbReference>
<evidence type="ECO:0000313" key="2">
    <source>
        <dbReference type="EMBL" id="ODV54426.1"/>
    </source>
</evidence>
<name>A0A1E4R1T2_9BACI</name>
<evidence type="ECO:0000313" key="3">
    <source>
        <dbReference type="Proteomes" id="UP000094784"/>
    </source>
</evidence>
<dbReference type="Gene3D" id="3.40.50.150">
    <property type="entry name" value="Vaccinia Virus protein VP39"/>
    <property type="match status" value="1"/>
</dbReference>
<comment type="caution">
    <text evidence="2">The sequence shown here is derived from an EMBL/GenBank/DDBJ whole genome shotgun (WGS) entry which is preliminary data.</text>
</comment>
<evidence type="ECO:0000259" key="1">
    <source>
        <dbReference type="Pfam" id="PF08242"/>
    </source>
</evidence>
<organism evidence="2 3">
    <name type="scientific">Lysinibacillus fusiformis</name>
    <dbReference type="NCBI Taxonomy" id="28031"/>
    <lineage>
        <taxon>Bacteria</taxon>
        <taxon>Bacillati</taxon>
        <taxon>Bacillota</taxon>
        <taxon>Bacilli</taxon>
        <taxon>Bacillales</taxon>
        <taxon>Bacillaceae</taxon>
        <taxon>Lysinibacillus</taxon>
    </lineage>
</organism>
<dbReference type="InterPro" id="IPR013217">
    <property type="entry name" value="Methyltransf_12"/>
</dbReference>
<accession>A0A1E4R1T2</accession>
<dbReference type="OrthoDB" id="213472at2"/>
<dbReference type="InterPro" id="IPR029063">
    <property type="entry name" value="SAM-dependent_MTases_sf"/>
</dbReference>
<gene>
    <name evidence="2" type="ORF">BG258_00230</name>
</gene>
<keyword evidence="2" id="KW-0808">Transferase</keyword>
<feature type="domain" description="Methyltransferase type 12" evidence="1">
    <location>
        <begin position="48"/>
        <end position="147"/>
    </location>
</feature>